<keyword evidence="8 14" id="KW-0479">Metal-binding</keyword>
<dbReference type="EC" id="3.4.11.2" evidence="4"/>
<dbReference type="InterPro" id="IPR014782">
    <property type="entry name" value="Peptidase_M1_dom"/>
</dbReference>
<dbReference type="FunFam" id="3.30.2010.30:FF:000001">
    <property type="entry name" value="Leukotriene A(4) hydrolase"/>
    <property type="match status" value="1"/>
</dbReference>
<comment type="catalytic activity">
    <reaction evidence="1">
        <text>Release of an N-terminal amino acid, Xaa-|-Yaa- from a peptide, amide or arylamide. Xaa is preferably Ala, but may be most amino acids including Pro (slow action). When a terminal hydrophobic residue is followed by a prolyl residue, the two may be released as an intact Xaa-Pro dipeptide.</text>
        <dbReference type="EC" id="3.4.11.2"/>
    </reaction>
</comment>
<dbReference type="PRINTS" id="PR00756">
    <property type="entry name" value="ALADIPTASE"/>
</dbReference>
<keyword evidence="11" id="KW-0482">Metalloprotease</keyword>
<evidence type="ECO:0000256" key="8">
    <source>
        <dbReference type="ARBA" id="ARBA00022723"/>
    </source>
</evidence>
<evidence type="ECO:0000259" key="16">
    <source>
        <dbReference type="SMART" id="SM01263"/>
    </source>
</evidence>
<dbReference type="InterPro" id="IPR049980">
    <property type="entry name" value="LTA4H_cat"/>
</dbReference>
<feature type="active site" description="Proton donor" evidence="12">
    <location>
        <position position="426"/>
    </location>
</feature>
<name>A0A6J4THC6_9SPHN</name>
<dbReference type="Pfam" id="PF01433">
    <property type="entry name" value="Peptidase_M1"/>
    <property type="match status" value="1"/>
</dbReference>
<dbReference type="SMART" id="SM01263">
    <property type="entry name" value="Leuk-A4-hydro_C"/>
    <property type="match status" value="1"/>
</dbReference>
<reference evidence="17" key="1">
    <citation type="submission" date="2020-02" db="EMBL/GenBank/DDBJ databases">
        <authorList>
            <person name="Meier V. D."/>
        </authorList>
    </citation>
    <scope>NUCLEOTIDE SEQUENCE</scope>
    <source>
        <strain evidence="17">AVDCRST_MAG09</strain>
    </source>
</reference>
<evidence type="ECO:0000256" key="5">
    <source>
        <dbReference type="ARBA" id="ARBA00015611"/>
    </source>
</evidence>
<evidence type="ECO:0000256" key="3">
    <source>
        <dbReference type="ARBA" id="ARBA00010136"/>
    </source>
</evidence>
<dbReference type="InterPro" id="IPR034015">
    <property type="entry name" value="M1_LTA4H"/>
</dbReference>
<evidence type="ECO:0000256" key="11">
    <source>
        <dbReference type="ARBA" id="ARBA00023049"/>
    </source>
</evidence>
<dbReference type="InterPro" id="IPR042097">
    <property type="entry name" value="Aminopeptidase_N-like_N_sf"/>
</dbReference>
<comment type="subcellular location">
    <subcellularLocation>
        <location evidence="2">Cytoplasm</location>
    </subcellularLocation>
</comment>
<keyword evidence="17" id="KW-0031">Aminopeptidase</keyword>
<feature type="binding site" evidence="13">
    <location>
        <begin position="599"/>
        <end position="601"/>
    </location>
    <ligand>
        <name>a peptide</name>
        <dbReference type="ChEBI" id="CHEBI:60466"/>
    </ligand>
</feature>
<dbReference type="SUPFAM" id="SSF55486">
    <property type="entry name" value="Metalloproteases ('zincins'), catalytic domain"/>
    <property type="match status" value="1"/>
</dbReference>
<dbReference type="InterPro" id="IPR001930">
    <property type="entry name" value="Peptidase_M1"/>
</dbReference>
<dbReference type="EMBL" id="CADCVZ010000061">
    <property type="protein sequence ID" value="CAA9523463.1"/>
    <property type="molecule type" value="Genomic_DNA"/>
</dbReference>
<evidence type="ECO:0000256" key="15">
    <source>
        <dbReference type="SAM" id="SignalP"/>
    </source>
</evidence>
<accession>A0A6J4THC6</accession>
<keyword evidence="9" id="KW-0378">Hydrolase</keyword>
<feature type="signal peptide" evidence="15">
    <location>
        <begin position="1"/>
        <end position="16"/>
    </location>
</feature>
<dbReference type="InterPro" id="IPR027268">
    <property type="entry name" value="Peptidase_M4/M1_CTD_sf"/>
</dbReference>
<dbReference type="RefSeq" id="WP_294174576.1">
    <property type="nucleotide sequence ID" value="NZ_CADCVZ010000061.1"/>
</dbReference>
<dbReference type="GO" id="GO:0008270">
    <property type="term" value="F:zinc ion binding"/>
    <property type="evidence" value="ECO:0007669"/>
    <property type="project" value="InterPro"/>
</dbReference>
<evidence type="ECO:0000256" key="4">
    <source>
        <dbReference type="ARBA" id="ARBA00012564"/>
    </source>
</evidence>
<dbReference type="SUPFAM" id="SSF48371">
    <property type="entry name" value="ARM repeat"/>
    <property type="match status" value="1"/>
</dbReference>
<feature type="domain" description="Peptidase M1 leukotriene A4 hydrolase/aminopeptidase C-terminal" evidence="16">
    <location>
        <begin position="507"/>
        <end position="644"/>
    </location>
</feature>
<keyword evidence="15" id="KW-0732">Signal</keyword>
<feature type="binding site" evidence="14">
    <location>
        <position position="341"/>
    </location>
    <ligand>
        <name>Zn(2+)</name>
        <dbReference type="ChEBI" id="CHEBI:29105"/>
        <note>catalytic</note>
    </ligand>
</feature>
<comment type="cofactor">
    <cofactor evidence="14">
        <name>Zn(2+)</name>
        <dbReference type="ChEBI" id="CHEBI:29105"/>
    </cofactor>
    <text evidence="14">Binds 1 zinc ion per subunit.</text>
</comment>
<evidence type="ECO:0000313" key="17">
    <source>
        <dbReference type="EMBL" id="CAA9523463.1"/>
    </source>
</evidence>
<evidence type="ECO:0000256" key="2">
    <source>
        <dbReference type="ARBA" id="ARBA00004496"/>
    </source>
</evidence>
<dbReference type="InterPro" id="IPR038502">
    <property type="entry name" value="M1_LTA-4_hydro/amino_C_sf"/>
</dbReference>
<feature type="binding site" evidence="13">
    <location>
        <begin position="175"/>
        <end position="177"/>
    </location>
    <ligand>
        <name>a peptide</name>
        <dbReference type="ChEBI" id="CHEBI:60466"/>
    </ligand>
</feature>
<feature type="binding site" evidence="14">
    <location>
        <position position="337"/>
    </location>
    <ligand>
        <name>Zn(2+)</name>
        <dbReference type="ChEBI" id="CHEBI:29105"/>
        <note>catalytic</note>
    </ligand>
</feature>
<dbReference type="PANTHER" id="PTHR45726:SF3">
    <property type="entry name" value="LEUKOTRIENE A-4 HYDROLASE"/>
    <property type="match status" value="1"/>
</dbReference>
<evidence type="ECO:0000256" key="13">
    <source>
        <dbReference type="PIRSR" id="PIRSR634015-2"/>
    </source>
</evidence>
<dbReference type="GO" id="GO:0006508">
    <property type="term" value="P:proteolysis"/>
    <property type="evidence" value="ECO:0007669"/>
    <property type="project" value="UniProtKB-KW"/>
</dbReference>
<dbReference type="Pfam" id="PF09127">
    <property type="entry name" value="Leuk-A4-hydro_C"/>
    <property type="match status" value="1"/>
</dbReference>
<sequence>MIRALFLLLFALAVSACQIVGSPARVSAGQAAPVPLPAAIAAPVLATADAVDPHSYAKPLEARVTNVALDLAVDFKAQTIGGTATLDIDRQADARQLVLDRQGYVVQGVTDAANSALPYRFGPEDKQLGTPFIIDLKPDTRRVVIRYRSRPDAGALQWLNPQQTAGKRQPFLFSQGQSTFNRTWIPTQDSPGIRQTWEARITVPSGLRPVMSAPSLGAGRSTERSPELVSYEFRMDKPVAPYLIALAVGDIRFQPLGARTGVWAEPETLPAAARELEDTEKMVIAAERLFGSYRWGRYDMIVLPPSFPFGGMENPTLTFLTPTFIAGDKSLTSLIAHELAHSWSGNLATNATWADFWLNEGTTTYAERRIVEAIYGREVAAQQVALGTDALGKAVEENGGASSADTRLHVDLKGRHPDVGLTDIAYEKGAAFLRTIEAAVGRERFDAWLRGWFDRHAFQPVTSAIFLADLRQHLIRGDRALEAKLQLDRWVYQAGIPGNVAADDLKAFAEVDTAIAAFGRGQAPDATSWRGWNTDERLRFLNRLPRKLPAGRLAALDGALGLSATGNNEVLFAWLELAVANRFDPAVPALERFLAGNGRRKFVRPLIKALADDRRWGRPIARRVYRQARPLYHPLVTRELDELKL</sequence>
<keyword evidence="6" id="KW-0963">Cytoplasm</keyword>
<feature type="chain" id="PRO_5026851421" description="Aminopeptidase N" evidence="15">
    <location>
        <begin position="17"/>
        <end position="645"/>
    </location>
</feature>
<dbReference type="SUPFAM" id="SSF63737">
    <property type="entry name" value="Leukotriene A4 hydrolase N-terminal domain"/>
    <property type="match status" value="1"/>
</dbReference>
<evidence type="ECO:0000256" key="12">
    <source>
        <dbReference type="PIRSR" id="PIRSR634015-1"/>
    </source>
</evidence>
<dbReference type="Gene3D" id="3.30.2010.30">
    <property type="match status" value="1"/>
</dbReference>
<organism evidence="17">
    <name type="scientific">uncultured Sphingomonas sp</name>
    <dbReference type="NCBI Taxonomy" id="158754"/>
    <lineage>
        <taxon>Bacteria</taxon>
        <taxon>Pseudomonadati</taxon>
        <taxon>Pseudomonadota</taxon>
        <taxon>Alphaproteobacteria</taxon>
        <taxon>Sphingomonadales</taxon>
        <taxon>Sphingomonadaceae</taxon>
        <taxon>Sphingomonas</taxon>
        <taxon>environmental samples</taxon>
    </lineage>
</organism>
<evidence type="ECO:0000256" key="9">
    <source>
        <dbReference type="ARBA" id="ARBA00022801"/>
    </source>
</evidence>
<dbReference type="PROSITE" id="PS51257">
    <property type="entry name" value="PROKAR_LIPOPROTEIN"/>
    <property type="match status" value="1"/>
</dbReference>
<evidence type="ECO:0000256" key="1">
    <source>
        <dbReference type="ARBA" id="ARBA00000098"/>
    </source>
</evidence>
<evidence type="ECO:0000256" key="6">
    <source>
        <dbReference type="ARBA" id="ARBA00022490"/>
    </source>
</evidence>
<dbReference type="InterPro" id="IPR045357">
    <property type="entry name" value="Aminopeptidase_N-like_N"/>
</dbReference>
<dbReference type="GO" id="GO:0005737">
    <property type="term" value="C:cytoplasm"/>
    <property type="evidence" value="ECO:0007669"/>
    <property type="project" value="UniProtKB-SubCell"/>
</dbReference>
<evidence type="ECO:0000256" key="10">
    <source>
        <dbReference type="ARBA" id="ARBA00022833"/>
    </source>
</evidence>
<feature type="binding site" evidence="14">
    <location>
        <position position="360"/>
    </location>
    <ligand>
        <name>Zn(2+)</name>
        <dbReference type="ChEBI" id="CHEBI:29105"/>
        <note>catalytic</note>
    </ligand>
</feature>
<evidence type="ECO:0000256" key="7">
    <source>
        <dbReference type="ARBA" id="ARBA00022670"/>
    </source>
</evidence>
<feature type="binding site" evidence="13">
    <location>
        <begin position="308"/>
        <end position="313"/>
    </location>
    <ligand>
        <name>a peptide</name>
        <dbReference type="ChEBI" id="CHEBI:60466"/>
    </ligand>
</feature>
<proteinExistence type="inferred from homology"/>
<gene>
    <name evidence="17" type="ORF">AVDCRST_MAG09-2354</name>
</gene>
<dbReference type="GO" id="GO:0008237">
    <property type="term" value="F:metallopeptidase activity"/>
    <property type="evidence" value="ECO:0007669"/>
    <property type="project" value="UniProtKB-KW"/>
</dbReference>
<dbReference type="InterPro" id="IPR016024">
    <property type="entry name" value="ARM-type_fold"/>
</dbReference>
<comment type="similarity">
    <text evidence="3">Belongs to the peptidase M1 family.</text>
</comment>
<feature type="active site" description="Proton acceptor" evidence="12">
    <location>
        <position position="338"/>
    </location>
</feature>
<dbReference type="Pfam" id="PF17900">
    <property type="entry name" value="Peptidase_M1_N"/>
    <property type="match status" value="1"/>
</dbReference>
<keyword evidence="7" id="KW-0645">Protease</keyword>
<dbReference type="Gene3D" id="1.25.40.320">
    <property type="entry name" value="Peptidase M1, leukotriene A4 hydrolase/aminopeptidase C-terminal domain"/>
    <property type="match status" value="1"/>
</dbReference>
<dbReference type="PANTHER" id="PTHR45726">
    <property type="entry name" value="LEUKOTRIENE A-4 HYDROLASE"/>
    <property type="match status" value="1"/>
</dbReference>
<dbReference type="AlphaFoldDB" id="A0A6J4THC6"/>
<keyword evidence="10 14" id="KW-0862">Zinc</keyword>
<dbReference type="GO" id="GO:0016285">
    <property type="term" value="F:alanyl aminopeptidase activity"/>
    <property type="evidence" value="ECO:0007669"/>
    <property type="project" value="UniProtKB-EC"/>
</dbReference>
<evidence type="ECO:0000256" key="14">
    <source>
        <dbReference type="PIRSR" id="PIRSR634015-3"/>
    </source>
</evidence>
<dbReference type="CDD" id="cd09599">
    <property type="entry name" value="M1_LTA4H"/>
    <property type="match status" value="1"/>
</dbReference>
<dbReference type="InterPro" id="IPR015211">
    <property type="entry name" value="Peptidase_M1_C"/>
</dbReference>
<protein>
    <recommendedName>
        <fullName evidence="5">Aminopeptidase N</fullName>
        <ecNumber evidence="4">3.4.11.2</ecNumber>
    </recommendedName>
</protein>
<dbReference type="Gene3D" id="2.60.40.1730">
    <property type="entry name" value="tricorn interacting facor f3 domain"/>
    <property type="match status" value="1"/>
</dbReference>
<dbReference type="Gene3D" id="1.10.390.10">
    <property type="entry name" value="Neutral Protease Domain 2"/>
    <property type="match status" value="1"/>
</dbReference>